<feature type="domain" description="HNH" evidence="1">
    <location>
        <begin position="27"/>
        <end position="67"/>
    </location>
</feature>
<dbReference type="InterPro" id="IPR002711">
    <property type="entry name" value="HNH"/>
</dbReference>
<dbReference type="RefSeq" id="WP_353439411.1">
    <property type="nucleotide sequence ID" value="NZ_CP099959.1"/>
</dbReference>
<protein>
    <submittedName>
        <fullName evidence="2">HNH endonuclease</fullName>
    </submittedName>
</protein>
<organism evidence="2">
    <name type="scientific">Polynucleobacter sp. UK-FUSCHL-C3</name>
    <dbReference type="NCBI Taxonomy" id="2955208"/>
    <lineage>
        <taxon>Bacteria</taxon>
        <taxon>Pseudomonadati</taxon>
        <taxon>Pseudomonadota</taxon>
        <taxon>Betaproteobacteria</taxon>
        <taxon>Burkholderiales</taxon>
        <taxon>Burkholderiaceae</taxon>
        <taxon>Polynucleobacter</taxon>
    </lineage>
</organism>
<dbReference type="CDD" id="cd00085">
    <property type="entry name" value="HNHc"/>
    <property type="match status" value="1"/>
</dbReference>
<gene>
    <name evidence="2" type="ORF">NKE59_02760</name>
</gene>
<proteinExistence type="predicted"/>
<keyword evidence="2" id="KW-0255">Endonuclease</keyword>
<sequence length="117" mass="13519">MVGRIRQKQLLELQASEELNAVALAICPICMREIPPDQQEAHHLIPKSKGGRATEYLHKICHRQIHALFTDTQLAAKFNTAEAILQDPAMQKFIRWVETKPNAFYERVTKSDRVRNR</sequence>
<dbReference type="GO" id="GO:0003676">
    <property type="term" value="F:nucleic acid binding"/>
    <property type="evidence" value="ECO:0007669"/>
    <property type="project" value="InterPro"/>
</dbReference>
<accession>A0AAU8A3G7</accession>
<dbReference type="Pfam" id="PF01844">
    <property type="entry name" value="HNH"/>
    <property type="match status" value="1"/>
</dbReference>
<dbReference type="EMBL" id="CP099959">
    <property type="protein sequence ID" value="XCC58228.1"/>
    <property type="molecule type" value="Genomic_DNA"/>
</dbReference>
<dbReference type="PANTHER" id="PTHR37827:SF1">
    <property type="entry name" value="HNH DOMAIN-CONTAINING PROTEIN"/>
    <property type="match status" value="1"/>
</dbReference>
<evidence type="ECO:0000259" key="1">
    <source>
        <dbReference type="Pfam" id="PF01844"/>
    </source>
</evidence>
<reference evidence="2" key="1">
    <citation type="submission" date="2022-06" db="EMBL/GenBank/DDBJ databases">
        <title>New Polynucleobacter species.</title>
        <authorList>
            <person name="Hahn M.W."/>
        </authorList>
    </citation>
    <scope>NUCLEOTIDE SEQUENCE</scope>
    <source>
        <strain evidence="2">UK-FUSCHL-C3</strain>
    </source>
</reference>
<dbReference type="GO" id="GO:0008270">
    <property type="term" value="F:zinc ion binding"/>
    <property type="evidence" value="ECO:0007669"/>
    <property type="project" value="InterPro"/>
</dbReference>
<dbReference type="InterPro" id="IPR003615">
    <property type="entry name" value="HNH_nuc"/>
</dbReference>
<evidence type="ECO:0000313" key="2">
    <source>
        <dbReference type="EMBL" id="XCC58228.1"/>
    </source>
</evidence>
<dbReference type="AlphaFoldDB" id="A0AAU8A3G7"/>
<dbReference type="PANTHER" id="PTHR37827">
    <property type="entry name" value="TUDOR DOMAIN-CONTAINING PROTEIN"/>
    <property type="match status" value="1"/>
</dbReference>
<name>A0AAU8A3G7_9BURK</name>
<keyword evidence="2" id="KW-0540">Nuclease</keyword>
<keyword evidence="2" id="KW-0378">Hydrolase</keyword>
<dbReference type="Gene3D" id="1.10.30.50">
    <property type="match status" value="1"/>
</dbReference>
<dbReference type="GO" id="GO:0004519">
    <property type="term" value="F:endonuclease activity"/>
    <property type="evidence" value="ECO:0007669"/>
    <property type="project" value="UniProtKB-KW"/>
</dbReference>